<evidence type="ECO:0000313" key="1">
    <source>
        <dbReference type="EMBL" id="MPM96169.1"/>
    </source>
</evidence>
<organism evidence="1">
    <name type="scientific">bioreactor metagenome</name>
    <dbReference type="NCBI Taxonomy" id="1076179"/>
    <lineage>
        <taxon>unclassified sequences</taxon>
        <taxon>metagenomes</taxon>
        <taxon>ecological metagenomes</taxon>
    </lineage>
</organism>
<dbReference type="AlphaFoldDB" id="A0A645E3P6"/>
<comment type="caution">
    <text evidence="1">The sequence shown here is derived from an EMBL/GenBank/DDBJ whole genome shotgun (WGS) entry which is preliminary data.</text>
</comment>
<reference evidence="1" key="1">
    <citation type="submission" date="2019-08" db="EMBL/GenBank/DDBJ databases">
        <authorList>
            <person name="Kucharzyk K."/>
            <person name="Murdoch R.W."/>
            <person name="Higgins S."/>
            <person name="Loffler F."/>
        </authorList>
    </citation>
    <scope>NUCLEOTIDE SEQUENCE</scope>
</reference>
<proteinExistence type="predicted"/>
<protein>
    <submittedName>
        <fullName evidence="1">Uncharacterized protein</fullName>
    </submittedName>
</protein>
<accession>A0A645E3P6</accession>
<dbReference type="EMBL" id="VSSQ01042571">
    <property type="protein sequence ID" value="MPM96169.1"/>
    <property type="molecule type" value="Genomic_DNA"/>
</dbReference>
<sequence length="135" mass="15616">MRSRLDAERVLNANHRGADIERRARLMRYPVLVDFKQLYERVIRRVHIEVGHAQPVGRGIHAPKIVLCAEKEYPIVSRPVSLHAFEYGLAIMEHCRSGMHAYVMERFYACVVPAFVSRIVHDEHVIGKNFAKTQI</sequence>
<gene>
    <name evidence="1" type="ORF">SDC9_143327</name>
</gene>
<name>A0A645E3P6_9ZZZZ</name>